<dbReference type="EMBL" id="BEXB01000015">
    <property type="protein sequence ID" value="GAY76568.1"/>
    <property type="molecule type" value="Genomic_DNA"/>
</dbReference>
<evidence type="ECO:0000313" key="1">
    <source>
        <dbReference type="EMBL" id="GAY76568.1"/>
    </source>
</evidence>
<protein>
    <submittedName>
        <fullName evidence="1">Uncharacterized protein</fullName>
    </submittedName>
</protein>
<accession>A0A4Y1ZD92</accession>
<reference evidence="1 2" key="1">
    <citation type="submission" date="2017-11" db="EMBL/GenBank/DDBJ databases">
        <title>Draft Genome Sequence of Sporolactobacillus inulinus NBRC 111894 Isolated from Koso, a Japanese Sugar-Vegetable Fermented Beverage.</title>
        <authorList>
            <person name="Chiou T.Y."/>
            <person name="Oshima K."/>
            <person name="Suda W."/>
            <person name="Hattori M."/>
            <person name="Takahashi T."/>
        </authorList>
    </citation>
    <scope>NUCLEOTIDE SEQUENCE [LARGE SCALE GENOMIC DNA]</scope>
    <source>
        <strain evidence="1 2">NBRC111894</strain>
    </source>
</reference>
<name>A0A4Y1ZD92_9BACL</name>
<dbReference type="AlphaFoldDB" id="A0A4Y1ZD92"/>
<proteinExistence type="predicted"/>
<gene>
    <name evidence="1" type="ORF">NBRC111894_2122</name>
</gene>
<comment type="caution">
    <text evidence="1">The sequence shown here is derived from an EMBL/GenBank/DDBJ whole genome shotgun (WGS) entry which is preliminary data.</text>
</comment>
<organism evidence="1 2">
    <name type="scientific">Sporolactobacillus inulinus</name>
    <dbReference type="NCBI Taxonomy" id="2078"/>
    <lineage>
        <taxon>Bacteria</taxon>
        <taxon>Bacillati</taxon>
        <taxon>Bacillota</taxon>
        <taxon>Bacilli</taxon>
        <taxon>Bacillales</taxon>
        <taxon>Sporolactobacillaceae</taxon>
        <taxon>Sporolactobacillus</taxon>
    </lineage>
</organism>
<evidence type="ECO:0000313" key="2">
    <source>
        <dbReference type="Proteomes" id="UP000319716"/>
    </source>
</evidence>
<dbReference type="Proteomes" id="UP000319716">
    <property type="component" value="Unassembled WGS sequence"/>
</dbReference>
<sequence length="54" mass="5765">MTLQLLASTGRDRGRTASLLGHAIYLRGLFLGSHQQGAIPRASHICAFDTLSLA</sequence>